<dbReference type="Proteomes" id="UP000821837">
    <property type="component" value="Unassembled WGS sequence"/>
</dbReference>
<gene>
    <name evidence="1" type="ORF">HPB52_006447</name>
</gene>
<proteinExistence type="predicted"/>
<protein>
    <submittedName>
        <fullName evidence="1">Uncharacterized protein</fullName>
    </submittedName>
</protein>
<name>A0A9D4T307_RHISA</name>
<dbReference type="Gene3D" id="3.90.79.10">
    <property type="entry name" value="Nucleoside Triphosphate Pyrophosphohydrolase"/>
    <property type="match status" value="1"/>
</dbReference>
<reference evidence="1" key="2">
    <citation type="submission" date="2021-09" db="EMBL/GenBank/DDBJ databases">
        <authorList>
            <person name="Jia N."/>
            <person name="Wang J."/>
            <person name="Shi W."/>
            <person name="Du L."/>
            <person name="Sun Y."/>
            <person name="Zhan W."/>
            <person name="Jiang J."/>
            <person name="Wang Q."/>
            <person name="Zhang B."/>
            <person name="Ji P."/>
            <person name="Sakyi L.B."/>
            <person name="Cui X."/>
            <person name="Yuan T."/>
            <person name="Jiang B."/>
            <person name="Yang W."/>
            <person name="Lam T.T.-Y."/>
            <person name="Chang Q."/>
            <person name="Ding S."/>
            <person name="Wang X."/>
            <person name="Zhu J."/>
            <person name="Ruan X."/>
            <person name="Zhao L."/>
            <person name="Wei J."/>
            <person name="Que T."/>
            <person name="Du C."/>
            <person name="Cheng J."/>
            <person name="Dai P."/>
            <person name="Han X."/>
            <person name="Huang E."/>
            <person name="Gao Y."/>
            <person name="Liu J."/>
            <person name="Shao H."/>
            <person name="Ye R."/>
            <person name="Li L."/>
            <person name="Wei W."/>
            <person name="Wang X."/>
            <person name="Wang C."/>
            <person name="Huo Q."/>
            <person name="Li W."/>
            <person name="Guo W."/>
            <person name="Chen H."/>
            <person name="Chen S."/>
            <person name="Zhou L."/>
            <person name="Zhou L."/>
            <person name="Ni X."/>
            <person name="Tian J."/>
            <person name="Zhou Y."/>
            <person name="Sheng Y."/>
            <person name="Liu T."/>
            <person name="Pan Y."/>
            <person name="Xia L."/>
            <person name="Li J."/>
            <person name="Zhao F."/>
            <person name="Cao W."/>
        </authorList>
    </citation>
    <scope>NUCLEOTIDE SEQUENCE</scope>
    <source>
        <strain evidence="1">Rsan-2018</strain>
        <tissue evidence="1">Larvae</tissue>
    </source>
</reference>
<reference evidence="1" key="1">
    <citation type="journal article" date="2020" name="Cell">
        <title>Large-Scale Comparative Analyses of Tick Genomes Elucidate Their Genetic Diversity and Vector Capacities.</title>
        <authorList>
            <consortium name="Tick Genome and Microbiome Consortium (TIGMIC)"/>
            <person name="Jia N."/>
            <person name="Wang J."/>
            <person name="Shi W."/>
            <person name="Du L."/>
            <person name="Sun Y."/>
            <person name="Zhan W."/>
            <person name="Jiang J.F."/>
            <person name="Wang Q."/>
            <person name="Zhang B."/>
            <person name="Ji P."/>
            <person name="Bell-Sakyi L."/>
            <person name="Cui X.M."/>
            <person name="Yuan T.T."/>
            <person name="Jiang B.G."/>
            <person name="Yang W.F."/>
            <person name="Lam T.T."/>
            <person name="Chang Q.C."/>
            <person name="Ding S.J."/>
            <person name="Wang X.J."/>
            <person name="Zhu J.G."/>
            <person name="Ruan X.D."/>
            <person name="Zhao L."/>
            <person name="Wei J.T."/>
            <person name="Ye R.Z."/>
            <person name="Que T.C."/>
            <person name="Du C.H."/>
            <person name="Zhou Y.H."/>
            <person name="Cheng J.X."/>
            <person name="Dai P.F."/>
            <person name="Guo W.B."/>
            <person name="Han X.H."/>
            <person name="Huang E.J."/>
            <person name="Li L.F."/>
            <person name="Wei W."/>
            <person name="Gao Y.C."/>
            <person name="Liu J.Z."/>
            <person name="Shao H.Z."/>
            <person name="Wang X."/>
            <person name="Wang C.C."/>
            <person name="Yang T.C."/>
            <person name="Huo Q.B."/>
            <person name="Li W."/>
            <person name="Chen H.Y."/>
            <person name="Chen S.E."/>
            <person name="Zhou L.G."/>
            <person name="Ni X.B."/>
            <person name="Tian J.H."/>
            <person name="Sheng Y."/>
            <person name="Liu T."/>
            <person name="Pan Y.S."/>
            <person name="Xia L.Y."/>
            <person name="Li J."/>
            <person name="Zhao F."/>
            <person name="Cao W.C."/>
        </authorList>
    </citation>
    <scope>NUCLEOTIDE SEQUENCE</scope>
    <source>
        <strain evidence="1">Rsan-2018</strain>
    </source>
</reference>
<organism evidence="1 2">
    <name type="scientific">Rhipicephalus sanguineus</name>
    <name type="common">Brown dog tick</name>
    <name type="synonym">Ixodes sanguineus</name>
    <dbReference type="NCBI Taxonomy" id="34632"/>
    <lineage>
        <taxon>Eukaryota</taxon>
        <taxon>Metazoa</taxon>
        <taxon>Ecdysozoa</taxon>
        <taxon>Arthropoda</taxon>
        <taxon>Chelicerata</taxon>
        <taxon>Arachnida</taxon>
        <taxon>Acari</taxon>
        <taxon>Parasitiformes</taxon>
        <taxon>Ixodida</taxon>
        <taxon>Ixodoidea</taxon>
        <taxon>Ixodidae</taxon>
        <taxon>Rhipicephalinae</taxon>
        <taxon>Rhipicephalus</taxon>
        <taxon>Rhipicephalus</taxon>
    </lineage>
</organism>
<dbReference type="AlphaFoldDB" id="A0A9D4T307"/>
<accession>A0A9D4T307</accession>
<evidence type="ECO:0000313" key="1">
    <source>
        <dbReference type="EMBL" id="KAH7968189.1"/>
    </source>
</evidence>
<evidence type="ECO:0000313" key="2">
    <source>
        <dbReference type="Proteomes" id="UP000821837"/>
    </source>
</evidence>
<sequence>MSDSSQVLECSIARRGYMDDPMNTDNCWREVELWKIHYNVKETLAEKFQGSGQGGERAPGLFAVAVAPRACSDGKAVAGEGAGGEPVGLLCAVERAGEEEARVTCKHEEGEGNP</sequence>
<keyword evidence="2" id="KW-1185">Reference proteome</keyword>
<comment type="caution">
    <text evidence="1">The sequence shown here is derived from an EMBL/GenBank/DDBJ whole genome shotgun (WGS) entry which is preliminary data.</text>
</comment>
<dbReference type="EMBL" id="JABSTV010001248">
    <property type="protein sequence ID" value="KAH7968189.1"/>
    <property type="molecule type" value="Genomic_DNA"/>
</dbReference>
<dbReference type="VEuPathDB" id="VectorBase:RSAN_046877"/>